<dbReference type="PANTHER" id="PTHR40044:SF1">
    <property type="entry name" value="INTEGRAL MEMBRANE PROTEIN"/>
    <property type="match status" value="1"/>
</dbReference>
<feature type="transmembrane region" description="Helical" evidence="1">
    <location>
        <begin position="72"/>
        <end position="95"/>
    </location>
</feature>
<dbReference type="InterPro" id="IPR010387">
    <property type="entry name" value="QueT"/>
</dbReference>
<organism evidence="2 3">
    <name type="scientific">Gemmiger gallinarum</name>
    <dbReference type="NCBI Taxonomy" id="2779354"/>
    <lineage>
        <taxon>Bacteria</taxon>
        <taxon>Bacillati</taxon>
        <taxon>Bacillota</taxon>
        <taxon>Clostridia</taxon>
        <taxon>Eubacteriales</taxon>
        <taxon>Gemmiger</taxon>
    </lineage>
</organism>
<dbReference type="PIRSF" id="PIRSF031501">
    <property type="entry name" value="QueT"/>
    <property type="match status" value="1"/>
</dbReference>
<proteinExistence type="predicted"/>
<reference evidence="2 3" key="1">
    <citation type="submission" date="2020-10" db="EMBL/GenBank/DDBJ databases">
        <title>ChiBAC.</title>
        <authorList>
            <person name="Zenner C."/>
            <person name="Hitch T.C.A."/>
            <person name="Clavel T."/>
        </authorList>
    </citation>
    <scope>NUCLEOTIDE SEQUENCE [LARGE SCALE GENOMIC DNA]</scope>
    <source>
        <strain evidence="2 3">DSM 109015</strain>
    </source>
</reference>
<evidence type="ECO:0000313" key="2">
    <source>
        <dbReference type="EMBL" id="MBE5037140.1"/>
    </source>
</evidence>
<dbReference type="PANTHER" id="PTHR40044">
    <property type="entry name" value="INTEGRAL MEMBRANE PROTEIN-RELATED"/>
    <property type="match status" value="1"/>
</dbReference>
<keyword evidence="3" id="KW-1185">Reference proteome</keyword>
<dbReference type="Proteomes" id="UP000768567">
    <property type="component" value="Unassembled WGS sequence"/>
</dbReference>
<comment type="caution">
    <text evidence="2">The sequence shown here is derived from an EMBL/GenBank/DDBJ whole genome shotgun (WGS) entry which is preliminary data.</text>
</comment>
<keyword evidence="1" id="KW-1133">Transmembrane helix</keyword>
<evidence type="ECO:0000256" key="1">
    <source>
        <dbReference type="SAM" id="Phobius"/>
    </source>
</evidence>
<sequence length="179" mass="18890">MDRKSSKPSTTRTARVAMVAAVYVVLCLVLAPFSFGAIQVRVAEILTLMPIFGAEYIAAVTVGCFLSNLMGVAMGTTAAVDIVFGTVATLLACLVTYQLRNIRWKGLAIPASIPPVIFNALIVGPEIAIFFSDSPATLPLIAWNAFTVGVGEVISCMILGVLFARIVESTPALLKAVRA</sequence>
<feature type="transmembrane region" description="Helical" evidence="1">
    <location>
        <begin position="107"/>
        <end position="131"/>
    </location>
</feature>
<dbReference type="Pfam" id="PF06177">
    <property type="entry name" value="QueT"/>
    <property type="match status" value="1"/>
</dbReference>
<name>A0ABR9R231_9FIRM</name>
<evidence type="ECO:0000313" key="3">
    <source>
        <dbReference type="Proteomes" id="UP000768567"/>
    </source>
</evidence>
<gene>
    <name evidence="2" type="ORF">INF35_05005</name>
</gene>
<protein>
    <submittedName>
        <fullName evidence="2">QueT transporter family protein</fullName>
    </submittedName>
</protein>
<keyword evidence="1" id="KW-0472">Membrane</keyword>
<dbReference type="EMBL" id="JADCKC010000001">
    <property type="protein sequence ID" value="MBE5037140.1"/>
    <property type="molecule type" value="Genomic_DNA"/>
</dbReference>
<accession>A0ABR9R231</accession>
<feature type="transmembrane region" description="Helical" evidence="1">
    <location>
        <begin position="143"/>
        <end position="164"/>
    </location>
</feature>
<keyword evidence="1" id="KW-0812">Transmembrane</keyword>
<feature type="transmembrane region" description="Helical" evidence="1">
    <location>
        <begin position="16"/>
        <end position="38"/>
    </location>
</feature>